<accession>A0A5P1FPE0</accession>
<evidence type="ECO:0000256" key="1">
    <source>
        <dbReference type="SAM" id="MobiDB-lite"/>
    </source>
</evidence>
<dbReference type="GO" id="GO:0000976">
    <property type="term" value="F:transcription cis-regulatory region binding"/>
    <property type="evidence" value="ECO:0007669"/>
    <property type="project" value="TreeGrafter"/>
</dbReference>
<name>A0A5P1FPE0_ASPOF</name>
<dbReference type="Gramene" id="ONK80098">
    <property type="protein sequence ID" value="ONK80098"/>
    <property type="gene ID" value="A4U43_C01F13870"/>
</dbReference>
<dbReference type="EMBL" id="CM007381">
    <property type="protein sequence ID" value="ONK80098.1"/>
    <property type="molecule type" value="Genomic_DNA"/>
</dbReference>
<dbReference type="PANTHER" id="PTHR31307:SF16">
    <property type="entry name" value="OS05G0560600 PROTEIN"/>
    <property type="match status" value="1"/>
</dbReference>
<dbReference type="PANTHER" id="PTHR31307">
    <property type="entry name" value="TRIHELIX TRANSCRIPTION FACTOR ASIL2"/>
    <property type="match status" value="1"/>
</dbReference>
<keyword evidence="3" id="KW-1185">Reference proteome</keyword>
<gene>
    <name evidence="2" type="ORF">A4U43_C01F13870</name>
</gene>
<dbReference type="InterPro" id="IPR044823">
    <property type="entry name" value="ASIL1/2-like"/>
</dbReference>
<reference evidence="3" key="1">
    <citation type="journal article" date="2017" name="Nat. Commun.">
        <title>The asparagus genome sheds light on the origin and evolution of a young Y chromosome.</title>
        <authorList>
            <person name="Harkess A."/>
            <person name="Zhou J."/>
            <person name="Xu C."/>
            <person name="Bowers J.E."/>
            <person name="Van der Hulst R."/>
            <person name="Ayyampalayam S."/>
            <person name="Mercati F."/>
            <person name="Riccardi P."/>
            <person name="McKain M.R."/>
            <person name="Kakrana A."/>
            <person name="Tang H."/>
            <person name="Ray J."/>
            <person name="Groenendijk J."/>
            <person name="Arikit S."/>
            <person name="Mathioni S.M."/>
            <person name="Nakano M."/>
            <person name="Shan H."/>
            <person name="Telgmann-Rauber A."/>
            <person name="Kanno A."/>
            <person name="Yue Z."/>
            <person name="Chen H."/>
            <person name="Li W."/>
            <person name="Chen Y."/>
            <person name="Xu X."/>
            <person name="Zhang Y."/>
            <person name="Luo S."/>
            <person name="Chen H."/>
            <person name="Gao J."/>
            <person name="Mao Z."/>
            <person name="Pires J.C."/>
            <person name="Luo M."/>
            <person name="Kudrna D."/>
            <person name="Wing R.A."/>
            <person name="Meyers B.C."/>
            <person name="Yi K."/>
            <person name="Kong H."/>
            <person name="Lavrijsen P."/>
            <person name="Sunseri F."/>
            <person name="Falavigna A."/>
            <person name="Ye Y."/>
            <person name="Leebens-Mack J.H."/>
            <person name="Chen G."/>
        </authorList>
    </citation>
    <scope>NUCLEOTIDE SEQUENCE [LARGE SCALE GENOMIC DNA]</scope>
    <source>
        <strain evidence="3">cv. DH0086</strain>
    </source>
</reference>
<evidence type="ECO:0008006" key="4">
    <source>
        <dbReference type="Google" id="ProtNLM"/>
    </source>
</evidence>
<feature type="region of interest" description="Disordered" evidence="1">
    <location>
        <begin position="98"/>
        <end position="145"/>
    </location>
</feature>
<feature type="compositionally biased region" description="Polar residues" evidence="1">
    <location>
        <begin position="100"/>
        <end position="123"/>
    </location>
</feature>
<protein>
    <recommendedName>
        <fullName evidence="4">MADF domain-containing protein</fullName>
    </recommendedName>
</protein>
<dbReference type="GO" id="GO:0005634">
    <property type="term" value="C:nucleus"/>
    <property type="evidence" value="ECO:0007669"/>
    <property type="project" value="TreeGrafter"/>
</dbReference>
<evidence type="ECO:0000313" key="3">
    <source>
        <dbReference type="Proteomes" id="UP000243459"/>
    </source>
</evidence>
<sequence>MRRPTIIRPRILNARTSATLPRTRLPHMLSRAPIPCRPPPSPLSIIYPPSPAIKTKNSIKTKIRVRVRNSEQFDGVEITPPSRPPNPPRFPTVKIAGSEGETSVSSTPGAIATSSSTAESPSKTMAGGRRPVNSRPCDARRPPRTDVQCKNRIDTLKKKYKSRSPKIADGALAAQWIFYNRLDSLIDPRSPPRRRRRRRWRCRRWQLIARGLRCRRRSLFVRTR</sequence>
<organism evidence="2 3">
    <name type="scientific">Asparagus officinalis</name>
    <name type="common">Garden asparagus</name>
    <dbReference type="NCBI Taxonomy" id="4686"/>
    <lineage>
        <taxon>Eukaryota</taxon>
        <taxon>Viridiplantae</taxon>
        <taxon>Streptophyta</taxon>
        <taxon>Embryophyta</taxon>
        <taxon>Tracheophyta</taxon>
        <taxon>Spermatophyta</taxon>
        <taxon>Magnoliopsida</taxon>
        <taxon>Liliopsida</taxon>
        <taxon>Asparagales</taxon>
        <taxon>Asparagaceae</taxon>
        <taxon>Asparagoideae</taxon>
        <taxon>Asparagus</taxon>
    </lineage>
</organism>
<dbReference type="Proteomes" id="UP000243459">
    <property type="component" value="Chromosome 1"/>
</dbReference>
<proteinExistence type="predicted"/>
<dbReference type="AlphaFoldDB" id="A0A5P1FPE0"/>
<evidence type="ECO:0000313" key="2">
    <source>
        <dbReference type="EMBL" id="ONK80098.1"/>
    </source>
</evidence>